<feature type="compositionally biased region" description="Polar residues" evidence="1">
    <location>
        <begin position="1"/>
        <end position="10"/>
    </location>
</feature>
<sequence>MHRTRPATSRSEGRAAATPRTSDIDAGSLIVYCRQQAVHLCSQPTPMRKMTSVPPFDALAKSYGAQIARFRGLSIISIACNVERSVDIGFTARPESSLAPFFRLPPRFEIAHRVFAYGPGLLSAGELIRGDEVLCSALKFLLSNFRCTVEWSGQRVSVRVGVGVADADATGGQRFLSNLALVANRLGDVGRHRVVVNRRGEGFGPARLRKITLTAAFIVPLVLLFTVKYWISRGS</sequence>
<gene>
    <name evidence="3" type="ORF">LMG29542_05510</name>
</gene>
<evidence type="ECO:0000256" key="1">
    <source>
        <dbReference type="SAM" id="MobiDB-lite"/>
    </source>
</evidence>
<accession>A0A6J5EP98</accession>
<evidence type="ECO:0000313" key="3">
    <source>
        <dbReference type="EMBL" id="CAB3767046.1"/>
    </source>
</evidence>
<evidence type="ECO:0000313" key="4">
    <source>
        <dbReference type="Proteomes" id="UP000494363"/>
    </source>
</evidence>
<name>A0A6J5EP98_9BURK</name>
<organism evidence="3 4">
    <name type="scientific">Paraburkholderia humisilvae</name>
    <dbReference type="NCBI Taxonomy" id="627669"/>
    <lineage>
        <taxon>Bacteria</taxon>
        <taxon>Pseudomonadati</taxon>
        <taxon>Pseudomonadota</taxon>
        <taxon>Betaproteobacteria</taxon>
        <taxon>Burkholderiales</taxon>
        <taxon>Burkholderiaceae</taxon>
        <taxon>Paraburkholderia</taxon>
    </lineage>
</organism>
<dbReference type="Proteomes" id="UP000494363">
    <property type="component" value="Unassembled WGS sequence"/>
</dbReference>
<evidence type="ECO:0000256" key="2">
    <source>
        <dbReference type="SAM" id="Phobius"/>
    </source>
</evidence>
<keyword evidence="2" id="KW-0812">Transmembrane</keyword>
<protein>
    <submittedName>
        <fullName evidence="3">Uncharacterized protein</fullName>
    </submittedName>
</protein>
<keyword evidence="2" id="KW-1133">Transmembrane helix</keyword>
<reference evidence="3 4" key="1">
    <citation type="submission" date="2020-04" db="EMBL/GenBank/DDBJ databases">
        <authorList>
            <person name="De Canck E."/>
        </authorList>
    </citation>
    <scope>NUCLEOTIDE SEQUENCE [LARGE SCALE GENOMIC DNA]</scope>
    <source>
        <strain evidence="3 4">LMG 29542</strain>
    </source>
</reference>
<keyword evidence="4" id="KW-1185">Reference proteome</keyword>
<dbReference type="EMBL" id="CADIKH010000031">
    <property type="protein sequence ID" value="CAB3767046.1"/>
    <property type="molecule type" value="Genomic_DNA"/>
</dbReference>
<feature type="transmembrane region" description="Helical" evidence="2">
    <location>
        <begin position="211"/>
        <end position="231"/>
    </location>
</feature>
<feature type="region of interest" description="Disordered" evidence="1">
    <location>
        <begin position="1"/>
        <end position="20"/>
    </location>
</feature>
<keyword evidence="2" id="KW-0472">Membrane</keyword>
<dbReference type="AlphaFoldDB" id="A0A6J5EP98"/>
<proteinExistence type="predicted"/>